<evidence type="ECO:0000256" key="1">
    <source>
        <dbReference type="SAM" id="Coils"/>
    </source>
</evidence>
<dbReference type="InterPro" id="IPR005148">
    <property type="entry name" value="Arg-tRNA-synth_N"/>
</dbReference>
<dbReference type="Pfam" id="PF03485">
    <property type="entry name" value="Arg_tRNA_synt_N"/>
    <property type="match status" value="1"/>
</dbReference>
<dbReference type="Gene3D" id="3.30.1360.70">
    <property type="entry name" value="Arginyl tRNA synthetase N-terminal domain"/>
    <property type="match status" value="1"/>
</dbReference>
<dbReference type="SUPFAM" id="SSF55190">
    <property type="entry name" value="Arginyl-tRNA synthetase (ArgRS), N-terminal 'additional' domain"/>
    <property type="match status" value="1"/>
</dbReference>
<dbReference type="InterPro" id="IPR036695">
    <property type="entry name" value="Arg-tRNA-synth_N_sf"/>
</dbReference>
<reference evidence="3" key="1">
    <citation type="submission" date="2023-09" db="UniProtKB">
        <authorList>
            <consortium name="Ensembl"/>
        </authorList>
    </citation>
    <scope>IDENTIFICATION</scope>
</reference>
<dbReference type="GO" id="GO:0006420">
    <property type="term" value="P:arginyl-tRNA aminoacylation"/>
    <property type="evidence" value="ECO:0007669"/>
    <property type="project" value="InterPro"/>
</dbReference>
<accession>A0A8C0X0E4</accession>
<dbReference type="AlphaFoldDB" id="A0A8C0X0E4"/>
<evidence type="ECO:0000259" key="2">
    <source>
        <dbReference type="Pfam" id="PF03485"/>
    </source>
</evidence>
<name>A0A8C0X0E4_CASCN</name>
<feature type="domain" description="Arginyl tRNA synthetase N-terminal" evidence="2">
    <location>
        <begin position="79"/>
        <end position="123"/>
    </location>
</feature>
<proteinExistence type="predicted"/>
<dbReference type="GO" id="GO:0005524">
    <property type="term" value="F:ATP binding"/>
    <property type="evidence" value="ECO:0007669"/>
    <property type="project" value="InterPro"/>
</dbReference>
<feature type="coiled-coil region" evidence="1">
    <location>
        <begin position="5"/>
        <end position="61"/>
    </location>
</feature>
<dbReference type="GO" id="GO:0004814">
    <property type="term" value="F:arginine-tRNA ligase activity"/>
    <property type="evidence" value="ECO:0007669"/>
    <property type="project" value="InterPro"/>
</dbReference>
<evidence type="ECO:0000313" key="3">
    <source>
        <dbReference type="Ensembl" id="ENSCCNP00000018130.1"/>
    </source>
</evidence>
<dbReference type="Ensembl" id="ENSCCNT00000023598.1">
    <property type="protein sequence ID" value="ENSCCNP00000018130.1"/>
    <property type="gene ID" value="ENSCCNG00000018431.1"/>
</dbReference>
<organism evidence="3">
    <name type="scientific">Castor canadensis</name>
    <name type="common">American beaver</name>
    <dbReference type="NCBI Taxonomy" id="51338"/>
    <lineage>
        <taxon>Eukaryota</taxon>
        <taxon>Metazoa</taxon>
        <taxon>Chordata</taxon>
        <taxon>Craniata</taxon>
        <taxon>Vertebrata</taxon>
        <taxon>Euteleostomi</taxon>
        <taxon>Mammalia</taxon>
        <taxon>Eutheria</taxon>
        <taxon>Euarchontoglires</taxon>
        <taxon>Glires</taxon>
        <taxon>Rodentia</taxon>
        <taxon>Castorimorpha</taxon>
        <taxon>Castoridae</taxon>
        <taxon>Castor</taxon>
    </lineage>
</organism>
<protein>
    <recommendedName>
        <fullName evidence="2">Arginyl tRNA synthetase N-terminal domain-containing protein</fullName>
    </recommendedName>
</protein>
<keyword evidence="1" id="KW-0175">Coiled coil</keyword>
<sequence>MDGLVAQYSARLLRQEKEIKSLTAEINRLKSCGYLETSPNLEQLREENLKLKYRLNILRKSLQAERGRPTKNMININSRLQEVFGHAIKAAYPDLESPPLVVTPSQQPRFGDYQCNSAMGISQDSLMSTYERILYQSS</sequence>
<dbReference type="GO" id="GO:0005737">
    <property type="term" value="C:cytoplasm"/>
    <property type="evidence" value="ECO:0007669"/>
    <property type="project" value="InterPro"/>
</dbReference>